<keyword evidence="4" id="KW-1185">Reference proteome</keyword>
<feature type="region of interest" description="Disordered" evidence="1">
    <location>
        <begin position="1"/>
        <end position="31"/>
    </location>
</feature>
<sequence>MKKEHEEEERINAAESVDPNEVPEVVKEEKDDKPAALNIRTTIIIAIIIMAIIYAIYELMTRN</sequence>
<proteinExistence type="predicted"/>
<protein>
    <submittedName>
        <fullName evidence="3">Uncharacterized protein</fullName>
    </submittedName>
</protein>
<name>A0ABP7YR08_9SPHI</name>
<dbReference type="RefSeq" id="WP_344674445.1">
    <property type="nucleotide sequence ID" value="NZ_BAAAZI010000007.1"/>
</dbReference>
<dbReference type="EMBL" id="BAAAZI010000007">
    <property type="protein sequence ID" value="GAA4140029.1"/>
    <property type="molecule type" value="Genomic_DNA"/>
</dbReference>
<feature type="compositionally biased region" description="Basic and acidic residues" evidence="1">
    <location>
        <begin position="1"/>
        <end position="12"/>
    </location>
</feature>
<gene>
    <name evidence="3" type="ORF">GCM10022216_18790</name>
</gene>
<evidence type="ECO:0000313" key="4">
    <source>
        <dbReference type="Proteomes" id="UP001500101"/>
    </source>
</evidence>
<feature type="transmembrane region" description="Helical" evidence="2">
    <location>
        <begin position="37"/>
        <end position="57"/>
    </location>
</feature>
<evidence type="ECO:0000256" key="1">
    <source>
        <dbReference type="SAM" id="MobiDB-lite"/>
    </source>
</evidence>
<organism evidence="3 4">
    <name type="scientific">Sphingobacterium kyonggiense</name>
    <dbReference type="NCBI Taxonomy" id="714075"/>
    <lineage>
        <taxon>Bacteria</taxon>
        <taxon>Pseudomonadati</taxon>
        <taxon>Bacteroidota</taxon>
        <taxon>Sphingobacteriia</taxon>
        <taxon>Sphingobacteriales</taxon>
        <taxon>Sphingobacteriaceae</taxon>
        <taxon>Sphingobacterium</taxon>
    </lineage>
</organism>
<comment type="caution">
    <text evidence="3">The sequence shown here is derived from an EMBL/GenBank/DDBJ whole genome shotgun (WGS) entry which is preliminary data.</text>
</comment>
<accession>A0ABP7YR08</accession>
<keyword evidence="2" id="KW-0812">Transmembrane</keyword>
<reference evidence="4" key="1">
    <citation type="journal article" date="2019" name="Int. J. Syst. Evol. Microbiol.">
        <title>The Global Catalogue of Microorganisms (GCM) 10K type strain sequencing project: providing services to taxonomists for standard genome sequencing and annotation.</title>
        <authorList>
            <consortium name="The Broad Institute Genomics Platform"/>
            <consortium name="The Broad Institute Genome Sequencing Center for Infectious Disease"/>
            <person name="Wu L."/>
            <person name="Ma J."/>
        </authorList>
    </citation>
    <scope>NUCLEOTIDE SEQUENCE [LARGE SCALE GENOMIC DNA]</scope>
    <source>
        <strain evidence="4">JCM 16704</strain>
    </source>
</reference>
<evidence type="ECO:0000313" key="3">
    <source>
        <dbReference type="EMBL" id="GAA4140029.1"/>
    </source>
</evidence>
<evidence type="ECO:0000256" key="2">
    <source>
        <dbReference type="SAM" id="Phobius"/>
    </source>
</evidence>
<keyword evidence="2" id="KW-0472">Membrane</keyword>
<dbReference type="Proteomes" id="UP001500101">
    <property type="component" value="Unassembled WGS sequence"/>
</dbReference>
<keyword evidence="2" id="KW-1133">Transmembrane helix</keyword>